<dbReference type="GO" id="GO:0004715">
    <property type="term" value="F:non-membrane spanning protein tyrosine kinase activity"/>
    <property type="evidence" value="ECO:0007669"/>
    <property type="project" value="UniProtKB-EC"/>
</dbReference>
<dbReference type="InterPro" id="IPR003856">
    <property type="entry name" value="LPS_length_determ_N"/>
</dbReference>
<dbReference type="Pfam" id="PF13807">
    <property type="entry name" value="GNVR"/>
    <property type="match status" value="1"/>
</dbReference>
<keyword evidence="10" id="KW-0418">Kinase</keyword>
<evidence type="ECO:0000256" key="17">
    <source>
        <dbReference type="SAM" id="MobiDB-lite"/>
    </source>
</evidence>
<evidence type="ECO:0000256" key="10">
    <source>
        <dbReference type="ARBA" id="ARBA00022777"/>
    </source>
</evidence>
<protein>
    <recommendedName>
        <fullName evidence="4">non-specific protein-tyrosine kinase</fullName>
        <ecNumber evidence="4">2.7.10.2</ecNumber>
    </recommendedName>
</protein>
<evidence type="ECO:0000256" key="6">
    <source>
        <dbReference type="ARBA" id="ARBA00022519"/>
    </source>
</evidence>
<dbReference type="Pfam" id="PF02706">
    <property type="entry name" value="Wzz"/>
    <property type="match status" value="1"/>
</dbReference>
<keyword evidence="11" id="KW-0067">ATP-binding</keyword>
<evidence type="ECO:0000256" key="7">
    <source>
        <dbReference type="ARBA" id="ARBA00022679"/>
    </source>
</evidence>
<proteinExistence type="inferred from homology"/>
<dbReference type="Proteomes" id="UP000198635">
    <property type="component" value="Unassembled WGS sequence"/>
</dbReference>
<evidence type="ECO:0000256" key="12">
    <source>
        <dbReference type="ARBA" id="ARBA00022989"/>
    </source>
</evidence>
<evidence type="ECO:0000259" key="20">
    <source>
        <dbReference type="Pfam" id="PF13614"/>
    </source>
</evidence>
<keyword evidence="6" id="KW-0997">Cell inner membrane</keyword>
<dbReference type="CDD" id="cd05387">
    <property type="entry name" value="BY-kinase"/>
    <property type="match status" value="1"/>
</dbReference>
<reference evidence="23" key="1">
    <citation type="submission" date="2016-10" db="EMBL/GenBank/DDBJ databases">
        <authorList>
            <person name="Varghese N."/>
            <person name="Submissions S."/>
        </authorList>
    </citation>
    <scope>NUCLEOTIDE SEQUENCE [LARGE SCALE GENOMIC DNA]</scope>
    <source>
        <strain evidence="23">DSM 5918</strain>
    </source>
</reference>
<comment type="similarity">
    <text evidence="3">Belongs to the etk/wzc family.</text>
</comment>
<evidence type="ECO:0000256" key="18">
    <source>
        <dbReference type="SAM" id="Phobius"/>
    </source>
</evidence>
<evidence type="ECO:0000256" key="13">
    <source>
        <dbReference type="ARBA" id="ARBA00023136"/>
    </source>
</evidence>
<comment type="similarity">
    <text evidence="2">Belongs to the CpsD/CapB family.</text>
</comment>
<dbReference type="InterPro" id="IPR050445">
    <property type="entry name" value="Bact_polysacc_biosynth/exp"/>
</dbReference>
<comment type="subcellular location">
    <subcellularLocation>
        <location evidence="1">Cell inner membrane</location>
        <topology evidence="1">Multi-pass membrane protein</topology>
    </subcellularLocation>
</comment>
<evidence type="ECO:0000259" key="19">
    <source>
        <dbReference type="Pfam" id="PF02706"/>
    </source>
</evidence>
<evidence type="ECO:0000256" key="1">
    <source>
        <dbReference type="ARBA" id="ARBA00004429"/>
    </source>
</evidence>
<feature type="domain" description="AAA" evidence="20">
    <location>
        <begin position="571"/>
        <end position="695"/>
    </location>
</feature>
<feature type="domain" description="Tyrosine-protein kinase G-rich" evidence="21">
    <location>
        <begin position="422"/>
        <end position="492"/>
    </location>
</feature>
<evidence type="ECO:0000256" key="14">
    <source>
        <dbReference type="ARBA" id="ARBA00023137"/>
    </source>
</evidence>
<dbReference type="OrthoDB" id="9812433at2"/>
<dbReference type="InterPro" id="IPR032807">
    <property type="entry name" value="GNVR"/>
</dbReference>
<dbReference type="AlphaFoldDB" id="A0A1I3WKA7"/>
<evidence type="ECO:0000256" key="3">
    <source>
        <dbReference type="ARBA" id="ARBA00008883"/>
    </source>
</evidence>
<name>A0A1I3WKA7_9BACT</name>
<keyword evidence="14" id="KW-0829">Tyrosine-protein kinase</keyword>
<dbReference type="GO" id="GO:0005524">
    <property type="term" value="F:ATP binding"/>
    <property type="evidence" value="ECO:0007669"/>
    <property type="project" value="UniProtKB-KW"/>
</dbReference>
<evidence type="ECO:0000256" key="4">
    <source>
        <dbReference type="ARBA" id="ARBA00011903"/>
    </source>
</evidence>
<evidence type="ECO:0000313" key="22">
    <source>
        <dbReference type="EMBL" id="SFK07892.1"/>
    </source>
</evidence>
<evidence type="ECO:0000256" key="5">
    <source>
        <dbReference type="ARBA" id="ARBA00022475"/>
    </source>
</evidence>
<evidence type="ECO:0000256" key="11">
    <source>
        <dbReference type="ARBA" id="ARBA00022840"/>
    </source>
</evidence>
<dbReference type="EMBL" id="FORX01000013">
    <property type="protein sequence ID" value="SFK07892.1"/>
    <property type="molecule type" value="Genomic_DNA"/>
</dbReference>
<keyword evidence="8 18" id="KW-0812">Transmembrane</keyword>
<dbReference type="GO" id="GO:0005886">
    <property type="term" value="C:plasma membrane"/>
    <property type="evidence" value="ECO:0007669"/>
    <property type="project" value="UniProtKB-SubCell"/>
</dbReference>
<keyword evidence="9" id="KW-0547">Nucleotide-binding</keyword>
<evidence type="ECO:0000256" key="16">
    <source>
        <dbReference type="SAM" id="Coils"/>
    </source>
</evidence>
<dbReference type="RefSeq" id="WP_092376316.1">
    <property type="nucleotide sequence ID" value="NZ_FORX01000013.1"/>
</dbReference>
<dbReference type="PANTHER" id="PTHR32309:SF13">
    <property type="entry name" value="FERRIC ENTEROBACTIN TRANSPORT PROTEIN FEPE"/>
    <property type="match status" value="1"/>
</dbReference>
<dbReference type="NCBIfam" id="TIGR01007">
    <property type="entry name" value="eps_fam"/>
    <property type="match status" value="1"/>
</dbReference>
<feature type="coiled-coil region" evidence="16">
    <location>
        <begin position="359"/>
        <end position="422"/>
    </location>
</feature>
<evidence type="ECO:0000256" key="2">
    <source>
        <dbReference type="ARBA" id="ARBA00007316"/>
    </source>
</evidence>
<dbReference type="STRING" id="52560.SAMN04488082_11393"/>
<evidence type="ECO:0000256" key="9">
    <source>
        <dbReference type="ARBA" id="ARBA00022741"/>
    </source>
</evidence>
<keyword evidence="13 18" id="KW-0472">Membrane</keyword>
<evidence type="ECO:0000256" key="8">
    <source>
        <dbReference type="ARBA" id="ARBA00022692"/>
    </source>
</evidence>
<dbReference type="EC" id="2.7.10.2" evidence="4"/>
<evidence type="ECO:0000313" key="23">
    <source>
        <dbReference type="Proteomes" id="UP000198635"/>
    </source>
</evidence>
<sequence length="778" mass="86250">MAEKEHFEALQRDGATFFTPLHASRAPFSSTEFRESPHDVEIEVNLRDYLDVLLRRKWLIGSILFAVFVTTAIITLAMTPIYKATGRLEFTLQSPKVTKFEDMTVPQTQTREFMNTQSKLLISDSLAWRVIETLDLVNNPSFNTDIETENGSGLMSGIGSLLKRLVGHSSEVDPSELERHEAEVQQRLLKSFMKSLEVKAERDTTILNLAFSSENPAVARDVVNTLIRSFIFWQMDKKVQSASLANEQLGKQIDLARIRLEKSEAELNRFAQKAGIVSLDSRMNLIYKQLEAINTALAAAHAERLSKEALDMQAREAGISGMPMVIANLLIQHLRQHHVVLVSEYEDMLVVFKPDYPEAKRLKAKIDDVAAKIADEEDRILQAIRNDYLAAVKNEDGLRVQAEKAKAQAMDLNDRATQYNILNREVTANKDIHQSLLQRAKEIDATMGADISNIQVVDNALLPVIADRPRIKLNLFLSMGIGLMLGLAAAFLLEFMDNTIKSVDELSDRFGITILGVLPEVEDGLKDKLDDLVVCDPRAGFSEAIRTTRVSIQLSTTGVGSTQKLLITSTTEGEGKSTIAVNMAKAFTAAGEKVLIIDADLRRPRLHKVFSQAVPGGGGLSELLVETRSLEDVLRATDMKNLYFIPAGLLPPNPAELLASKRMHQCLEELGKTFDRIIIDGPPSVGFADVLVLSSLVNGVILISTLGKTHRQALSLFRSSLANINARFLGSIVNRLNVQSRFGGFYSKYYYQSYGYENRSPERGTEASLEGPKSSAAS</sequence>
<dbReference type="Pfam" id="PF13614">
    <property type="entry name" value="AAA_31"/>
    <property type="match status" value="1"/>
</dbReference>
<dbReference type="InterPro" id="IPR025669">
    <property type="entry name" value="AAA_dom"/>
</dbReference>
<evidence type="ECO:0000259" key="21">
    <source>
        <dbReference type="Pfam" id="PF13807"/>
    </source>
</evidence>
<dbReference type="PANTHER" id="PTHR32309">
    <property type="entry name" value="TYROSINE-PROTEIN KINASE"/>
    <property type="match status" value="1"/>
</dbReference>
<feature type="coiled-coil region" evidence="16">
    <location>
        <begin position="246"/>
        <end position="273"/>
    </location>
</feature>
<dbReference type="Gene3D" id="3.40.50.300">
    <property type="entry name" value="P-loop containing nucleotide triphosphate hydrolases"/>
    <property type="match status" value="1"/>
</dbReference>
<keyword evidence="7" id="KW-0808">Transferase</keyword>
<gene>
    <name evidence="22" type="ORF">SAMN04488082_11393</name>
</gene>
<dbReference type="InterPro" id="IPR027417">
    <property type="entry name" value="P-loop_NTPase"/>
</dbReference>
<keyword evidence="23" id="KW-1185">Reference proteome</keyword>
<keyword evidence="5" id="KW-1003">Cell membrane</keyword>
<comment type="catalytic activity">
    <reaction evidence="15">
        <text>L-tyrosyl-[protein] + ATP = O-phospho-L-tyrosyl-[protein] + ADP + H(+)</text>
        <dbReference type="Rhea" id="RHEA:10596"/>
        <dbReference type="Rhea" id="RHEA-COMP:10136"/>
        <dbReference type="Rhea" id="RHEA-COMP:20101"/>
        <dbReference type="ChEBI" id="CHEBI:15378"/>
        <dbReference type="ChEBI" id="CHEBI:30616"/>
        <dbReference type="ChEBI" id="CHEBI:46858"/>
        <dbReference type="ChEBI" id="CHEBI:61978"/>
        <dbReference type="ChEBI" id="CHEBI:456216"/>
        <dbReference type="EC" id="2.7.10.2"/>
    </reaction>
</comment>
<feature type="domain" description="Polysaccharide chain length determinant N-terminal" evidence="19">
    <location>
        <begin position="43"/>
        <end position="133"/>
    </location>
</feature>
<feature type="region of interest" description="Disordered" evidence="17">
    <location>
        <begin position="759"/>
        <end position="778"/>
    </location>
</feature>
<dbReference type="InterPro" id="IPR005702">
    <property type="entry name" value="Wzc-like_C"/>
</dbReference>
<feature type="transmembrane region" description="Helical" evidence="18">
    <location>
        <begin position="58"/>
        <end position="78"/>
    </location>
</feature>
<evidence type="ECO:0000256" key="15">
    <source>
        <dbReference type="ARBA" id="ARBA00051245"/>
    </source>
</evidence>
<dbReference type="SUPFAM" id="SSF52540">
    <property type="entry name" value="P-loop containing nucleoside triphosphate hydrolases"/>
    <property type="match status" value="1"/>
</dbReference>
<accession>A0A1I3WKA7</accession>
<keyword evidence="16" id="KW-0175">Coiled coil</keyword>
<keyword evidence="12 18" id="KW-1133">Transmembrane helix</keyword>
<organism evidence="22 23">
    <name type="scientific">Desulfomicrobium apsheronum</name>
    <dbReference type="NCBI Taxonomy" id="52560"/>
    <lineage>
        <taxon>Bacteria</taxon>
        <taxon>Pseudomonadati</taxon>
        <taxon>Thermodesulfobacteriota</taxon>
        <taxon>Desulfovibrionia</taxon>
        <taxon>Desulfovibrionales</taxon>
        <taxon>Desulfomicrobiaceae</taxon>
        <taxon>Desulfomicrobium</taxon>
    </lineage>
</organism>